<evidence type="ECO:0000313" key="3">
    <source>
        <dbReference type="Proteomes" id="UP000184396"/>
    </source>
</evidence>
<dbReference type="RefSeq" id="WP_143148110.1">
    <property type="nucleotide sequence ID" value="NZ_ALIH01000002.1"/>
</dbReference>
<dbReference type="EMBL" id="FQYK01000004">
    <property type="protein sequence ID" value="SHI86766.1"/>
    <property type="molecule type" value="Genomic_DNA"/>
</dbReference>
<keyword evidence="1" id="KW-0472">Membrane</keyword>
<feature type="transmembrane region" description="Helical" evidence="1">
    <location>
        <begin position="107"/>
        <end position="126"/>
    </location>
</feature>
<feature type="transmembrane region" description="Helical" evidence="1">
    <location>
        <begin position="83"/>
        <end position="101"/>
    </location>
</feature>
<keyword evidence="3" id="KW-1185">Reference proteome</keyword>
<name>A0A1M6EMW7_9FLAO</name>
<organism evidence="2 3">
    <name type="scientific">Algibacter luteus</name>
    <dbReference type="NCBI Taxonomy" id="1178825"/>
    <lineage>
        <taxon>Bacteria</taxon>
        <taxon>Pseudomonadati</taxon>
        <taxon>Bacteroidota</taxon>
        <taxon>Flavobacteriia</taxon>
        <taxon>Flavobacteriales</taxon>
        <taxon>Flavobacteriaceae</taxon>
        <taxon>Algibacter</taxon>
    </lineage>
</organism>
<keyword evidence="1" id="KW-1133">Transmembrane helix</keyword>
<dbReference type="OrthoDB" id="1454725at2"/>
<gene>
    <name evidence="2" type="ORF">SAMN05216261_2058</name>
</gene>
<sequence>MKEFYNIETIGKLIVGITGAIAAFGKLRETFASIRRKQELKLDLEILEKIKENSSFESLEIEEKIKSKLEDAFQDSSETWTEFLVGIAVFIGFGFWTVDLFKNSDSFNGWIILTLFCSLLGLTMLFGKTNTKKNKEVFYQIGFFDKANFQISIILILFTGIITPIMIWKMDGFSFWQFLSGLFFFLGIVSVFRNTRRIKNSS</sequence>
<evidence type="ECO:0000313" key="2">
    <source>
        <dbReference type="EMBL" id="SHI86766.1"/>
    </source>
</evidence>
<dbReference type="AlphaFoldDB" id="A0A1M6EMW7"/>
<dbReference type="eggNOG" id="ENOG50341FQ">
    <property type="taxonomic scope" value="Bacteria"/>
</dbReference>
<protein>
    <submittedName>
        <fullName evidence="2">Uncharacterized protein</fullName>
    </submittedName>
</protein>
<keyword evidence="1" id="KW-0812">Transmembrane</keyword>
<dbReference type="Proteomes" id="UP000184396">
    <property type="component" value="Unassembled WGS sequence"/>
</dbReference>
<feature type="transmembrane region" description="Helical" evidence="1">
    <location>
        <begin position="147"/>
        <end position="167"/>
    </location>
</feature>
<accession>A0A1M6EMW7</accession>
<evidence type="ECO:0000256" key="1">
    <source>
        <dbReference type="SAM" id="Phobius"/>
    </source>
</evidence>
<feature type="transmembrane region" description="Helical" evidence="1">
    <location>
        <begin position="173"/>
        <end position="192"/>
    </location>
</feature>
<dbReference type="STRING" id="1178825.SAMN05216261_2058"/>
<proteinExistence type="predicted"/>
<reference evidence="2 3" key="1">
    <citation type="submission" date="2016-11" db="EMBL/GenBank/DDBJ databases">
        <authorList>
            <person name="Jaros S."/>
            <person name="Januszkiewicz K."/>
            <person name="Wedrychowicz H."/>
        </authorList>
    </citation>
    <scope>NUCLEOTIDE SEQUENCE [LARGE SCALE GENOMIC DNA]</scope>
    <source>
        <strain evidence="2 3">CGMCC 1.12213</strain>
    </source>
</reference>